<proteinExistence type="predicted"/>
<accession>A0A4S4L910</accession>
<gene>
    <name evidence="1" type="ORF">EW145_g4333</name>
</gene>
<evidence type="ECO:0000313" key="2">
    <source>
        <dbReference type="Proteomes" id="UP000308199"/>
    </source>
</evidence>
<dbReference type="OrthoDB" id="2100128at2759"/>
<evidence type="ECO:0008006" key="3">
    <source>
        <dbReference type="Google" id="ProtNLM"/>
    </source>
</evidence>
<dbReference type="AlphaFoldDB" id="A0A4S4L910"/>
<reference evidence="1 2" key="1">
    <citation type="submission" date="2019-02" db="EMBL/GenBank/DDBJ databases">
        <title>Genome sequencing of the rare red list fungi Phellinidium pouzarii.</title>
        <authorList>
            <person name="Buettner E."/>
            <person name="Kellner H."/>
        </authorList>
    </citation>
    <scope>NUCLEOTIDE SEQUENCE [LARGE SCALE GENOMIC DNA]</scope>
    <source>
        <strain evidence="1 2">DSM 108285</strain>
    </source>
</reference>
<protein>
    <recommendedName>
        <fullName evidence="3">PCI domain-containing protein</fullName>
    </recommendedName>
</protein>
<organism evidence="1 2">
    <name type="scientific">Phellinidium pouzarii</name>
    <dbReference type="NCBI Taxonomy" id="167371"/>
    <lineage>
        <taxon>Eukaryota</taxon>
        <taxon>Fungi</taxon>
        <taxon>Dikarya</taxon>
        <taxon>Basidiomycota</taxon>
        <taxon>Agaricomycotina</taxon>
        <taxon>Agaricomycetes</taxon>
        <taxon>Hymenochaetales</taxon>
        <taxon>Hymenochaetaceae</taxon>
        <taxon>Phellinidium</taxon>
    </lineage>
</organism>
<evidence type="ECO:0000313" key="1">
    <source>
        <dbReference type="EMBL" id="THH06090.1"/>
    </source>
</evidence>
<keyword evidence="2" id="KW-1185">Reference proteome</keyword>
<sequence length="288" mass="33537">MKSSLKNEDVQKRYWEMIQEKLNVHWKDFPMTSSASQLRSERESNILLHLRKLREGILASQRKDEFALSVYETSFYSALIFHSSLHASTSLSHLPELYSSLLFKPHPKLSVDQVRSRAETLATISLIFHLDESFPSQGTYYRHVRSLEPLHLDWNSNMLKWISSLRASAVWKNYARCELLTRHSRVVGLLENLSGVSEKEKHLIETSLRAVIDALRQKLRNSAWVILRFSYRELTINADTDTAAWLSRSLMLDSIGGIKGIGVEEWMKQKHSEQQVIAKDEERWTLRR</sequence>
<dbReference type="EMBL" id="SGPK01000217">
    <property type="protein sequence ID" value="THH06090.1"/>
    <property type="molecule type" value="Genomic_DNA"/>
</dbReference>
<name>A0A4S4L910_9AGAM</name>
<dbReference type="Proteomes" id="UP000308199">
    <property type="component" value="Unassembled WGS sequence"/>
</dbReference>
<comment type="caution">
    <text evidence="1">The sequence shown here is derived from an EMBL/GenBank/DDBJ whole genome shotgun (WGS) entry which is preliminary data.</text>
</comment>